<dbReference type="Gene3D" id="6.10.250.1710">
    <property type="match status" value="1"/>
</dbReference>
<dbReference type="Proteomes" id="UP000887574">
    <property type="component" value="Unplaced"/>
</dbReference>
<dbReference type="GO" id="GO:0007034">
    <property type="term" value="P:vacuolar transport"/>
    <property type="evidence" value="ECO:0007669"/>
    <property type="project" value="InterPro"/>
</dbReference>
<dbReference type="Pfam" id="PF03357">
    <property type="entry name" value="Snf7"/>
    <property type="match status" value="1"/>
</dbReference>
<reference evidence="4" key="1">
    <citation type="submission" date="2022-11" db="UniProtKB">
        <authorList>
            <consortium name="WormBaseParasite"/>
        </authorList>
    </citation>
    <scope>IDENTIFICATION</scope>
</reference>
<protein>
    <submittedName>
        <fullName evidence="4">Charged multivesicular body protein 5</fullName>
    </submittedName>
</protein>
<organism evidence="3 4">
    <name type="scientific">Ditylenchus dipsaci</name>
    <dbReference type="NCBI Taxonomy" id="166011"/>
    <lineage>
        <taxon>Eukaryota</taxon>
        <taxon>Metazoa</taxon>
        <taxon>Ecdysozoa</taxon>
        <taxon>Nematoda</taxon>
        <taxon>Chromadorea</taxon>
        <taxon>Rhabditida</taxon>
        <taxon>Tylenchina</taxon>
        <taxon>Tylenchomorpha</taxon>
        <taxon>Sphaerularioidea</taxon>
        <taxon>Anguinidae</taxon>
        <taxon>Anguininae</taxon>
        <taxon>Ditylenchus</taxon>
    </lineage>
</organism>
<evidence type="ECO:0000256" key="2">
    <source>
        <dbReference type="SAM" id="MobiDB-lite"/>
    </source>
</evidence>
<feature type="region of interest" description="Disordered" evidence="2">
    <location>
        <begin position="57"/>
        <end position="80"/>
    </location>
</feature>
<comment type="similarity">
    <text evidence="1">Belongs to the SNF7 family.</text>
</comment>
<name>A0A915DFI0_9BILA</name>
<dbReference type="InterPro" id="IPR005024">
    <property type="entry name" value="Snf7_fam"/>
</dbReference>
<dbReference type="WBParaSite" id="jg18904">
    <property type="protein sequence ID" value="jg18904"/>
    <property type="gene ID" value="jg18904"/>
</dbReference>
<feature type="compositionally biased region" description="Polar residues" evidence="2">
    <location>
        <begin position="61"/>
        <end position="75"/>
    </location>
</feature>
<evidence type="ECO:0000313" key="3">
    <source>
        <dbReference type="Proteomes" id="UP000887574"/>
    </source>
</evidence>
<evidence type="ECO:0000256" key="1">
    <source>
        <dbReference type="ARBA" id="ARBA00006190"/>
    </source>
</evidence>
<keyword evidence="3" id="KW-1185">Reference proteome</keyword>
<sequence length="95" mass="10471">MQDEMEEMLDMNSEIQDALSGHYEMPDIDENELKAELDALGDEIALDTDTSYLDKALQAPSVPTSREPSVAATTSVREHNSAELDYLGLPKVPAF</sequence>
<dbReference type="AlphaFoldDB" id="A0A915DFI0"/>
<accession>A0A915DFI0</accession>
<proteinExistence type="inferred from homology"/>
<evidence type="ECO:0000313" key="4">
    <source>
        <dbReference type="WBParaSite" id="jg18904"/>
    </source>
</evidence>